<dbReference type="AlphaFoldDB" id="A0A8B6H8I3"/>
<comment type="caution">
    <text evidence="1">The sequence shown here is derived from an EMBL/GenBank/DDBJ whole genome shotgun (WGS) entry which is preliminary data.</text>
</comment>
<dbReference type="Proteomes" id="UP000596742">
    <property type="component" value="Unassembled WGS sequence"/>
</dbReference>
<name>A0A8B6H8I3_MYTGA</name>
<gene>
    <name evidence="1" type="ORF">MGAL_10B024328</name>
</gene>
<organism evidence="1 2">
    <name type="scientific">Mytilus galloprovincialis</name>
    <name type="common">Mediterranean mussel</name>
    <dbReference type="NCBI Taxonomy" id="29158"/>
    <lineage>
        <taxon>Eukaryota</taxon>
        <taxon>Metazoa</taxon>
        <taxon>Spiralia</taxon>
        <taxon>Lophotrochozoa</taxon>
        <taxon>Mollusca</taxon>
        <taxon>Bivalvia</taxon>
        <taxon>Autobranchia</taxon>
        <taxon>Pteriomorphia</taxon>
        <taxon>Mytilida</taxon>
        <taxon>Mytiloidea</taxon>
        <taxon>Mytilidae</taxon>
        <taxon>Mytilinae</taxon>
        <taxon>Mytilus</taxon>
    </lineage>
</organism>
<sequence length="121" mass="13986">MVSHGRKNRKIQKRIKAMRGKKLLTVKAENNHEGNEVSFMSSDSKDETLLITRPRALIHLFKKLQSSMEKQDSKYQRKLNAQSKQLRLKQIVGRPSERSCPKNLQNSKGLCLIFVKLIRGI</sequence>
<proteinExistence type="predicted"/>
<evidence type="ECO:0000313" key="1">
    <source>
        <dbReference type="EMBL" id="VDI74966.1"/>
    </source>
</evidence>
<reference evidence="1" key="1">
    <citation type="submission" date="2018-11" db="EMBL/GenBank/DDBJ databases">
        <authorList>
            <person name="Alioto T."/>
            <person name="Alioto T."/>
        </authorList>
    </citation>
    <scope>NUCLEOTIDE SEQUENCE</scope>
</reference>
<protein>
    <submittedName>
        <fullName evidence="1">Uncharacterized protein</fullName>
    </submittedName>
</protein>
<evidence type="ECO:0000313" key="2">
    <source>
        <dbReference type="Proteomes" id="UP000596742"/>
    </source>
</evidence>
<dbReference type="EMBL" id="UYJE01009617">
    <property type="protein sequence ID" value="VDI74966.1"/>
    <property type="molecule type" value="Genomic_DNA"/>
</dbReference>
<keyword evidence="2" id="KW-1185">Reference proteome</keyword>
<accession>A0A8B6H8I3</accession>